<dbReference type="Pfam" id="PF09729">
    <property type="entry name" value="Gti1_Pac2"/>
    <property type="match status" value="1"/>
</dbReference>
<evidence type="ECO:0000256" key="1">
    <source>
        <dbReference type="SAM" id="MobiDB-lite"/>
    </source>
</evidence>
<dbReference type="PANTHER" id="PTHR28027">
    <property type="entry name" value="TRANSCRIPTIONAL REGULATOR MIT1"/>
    <property type="match status" value="1"/>
</dbReference>
<name>A0AAF0AT00_9SCHI</name>
<dbReference type="Proteomes" id="UP001212411">
    <property type="component" value="Chromosome 1"/>
</dbReference>
<sequence length="790" mass="86581">MSILQSPSIPSDHPSILQPSFFGYVGTTLDALWLFQACQQNILPFTARRPQREERKHIIHSGNVFIFNETQSGIKRWTDGVHWSPSRVIGNFLIYRQLGTTSINPNEKVDSTQGASGKHSDENGQNQPSPKSNFPSASASHLSHESHPSMPIEDVFSDPNTSVNHPPQPSNSLPLAVSNTSTLPEKPGFSSTYLQDPAGLLSPSSASVHPVPTQPSDPLFSHQNALAPSSITSTSGPTPIPSAGEDIKPYANATPSAIPSGQNYPDALSRSLPSFPIASNPSFSLPQHFPTKRHLSVPPSTSASLPNGFPANSALSYLHDSERALVGSLNDAYSFEEGGLIKKTISLTIHGQLHHLISYYTAEDVLNGKLKTPSSMPLFRQLPISPELLESKSFRIPPLVEAAESEKISYWNSVSSCDTQQQPTSVVMTGPSPSVQDVDPYHFQNLTLSTSPTSNLPPAFNANRTSPTSMQHPYAASPHPSSQLPSYAKSPNHMPYPDMPPIPTFSNHAPSHYPDHSIPAMTSVPESSTYPNPVFIKSEYNEDSSGGQNGLPPFHSREEPWIDRDAFYNSSRQYSEAHPSFPQRTFSNNTALPGYASLQETGNPNLESFDRNMHRHSLSTSQPSSMFPYDTGLAYHYPTNQNMNPMGGSQGTSDLYWNKDAYLQPPMMHPSQGNAVYANAGQSWVPNSSMNVQANSEYPFPVQQESNSSSTRRRSTVGRSPKMFLPIPNSRRGSVPLVQTKQLPMRSTGSRPFSPVNTMHRSAYRAHPYPILPNVSHGQYQPDETNKPMR</sequence>
<feature type="region of interest" description="Disordered" evidence="1">
    <location>
        <begin position="700"/>
        <end position="733"/>
    </location>
</feature>
<dbReference type="GeneID" id="80873896"/>
<dbReference type="EMBL" id="CP115611">
    <property type="protein sequence ID" value="WBW71221.1"/>
    <property type="molecule type" value="Genomic_DNA"/>
</dbReference>
<feature type="region of interest" description="Disordered" evidence="1">
    <location>
        <begin position="769"/>
        <end position="790"/>
    </location>
</feature>
<feature type="region of interest" description="Disordered" evidence="1">
    <location>
        <begin position="103"/>
        <end position="243"/>
    </location>
</feature>
<feature type="compositionally biased region" description="Polar residues" evidence="1">
    <location>
        <begin position="123"/>
        <end position="134"/>
    </location>
</feature>
<feature type="region of interest" description="Disordered" evidence="1">
    <location>
        <begin position="573"/>
        <end position="610"/>
    </location>
</feature>
<feature type="compositionally biased region" description="Polar residues" evidence="1">
    <location>
        <begin position="103"/>
        <end position="115"/>
    </location>
</feature>
<dbReference type="KEGG" id="som:SOMG_00413"/>
<feature type="region of interest" description="Disordered" evidence="1">
    <location>
        <begin position="449"/>
        <end position="558"/>
    </location>
</feature>
<dbReference type="PANTHER" id="PTHR28027:SF2">
    <property type="entry name" value="TRANSCRIPTIONAL REGULATOR MIT1"/>
    <property type="match status" value="1"/>
</dbReference>
<feature type="compositionally biased region" description="Polar residues" evidence="1">
    <location>
        <begin position="158"/>
        <end position="194"/>
    </location>
</feature>
<evidence type="ECO:0000313" key="2">
    <source>
        <dbReference type="EMBL" id="WBW71221.1"/>
    </source>
</evidence>
<feature type="compositionally biased region" description="Polar residues" evidence="1">
    <location>
        <begin position="582"/>
        <end position="591"/>
    </location>
</feature>
<dbReference type="GO" id="GO:0003677">
    <property type="term" value="F:DNA binding"/>
    <property type="evidence" value="ECO:0007669"/>
    <property type="project" value="TreeGrafter"/>
</dbReference>
<keyword evidence="2" id="KW-0472">Membrane</keyword>
<protein>
    <submittedName>
        <fullName evidence="2">Gluconate transmembrane transporter inducer Gti1</fullName>
    </submittedName>
</protein>
<accession>A0AAF0AT00</accession>
<reference evidence="2 3" key="1">
    <citation type="journal article" date="2023" name="G3 (Bethesda)">
        <title>A high-quality reference genome for the fission yeast Schizosaccharomyces osmophilus.</title>
        <authorList>
            <person name="Jia G.S."/>
            <person name="Zhang W.C."/>
            <person name="Liang Y."/>
            <person name="Liu X.H."/>
            <person name="Rhind N."/>
            <person name="Pidoux A."/>
            <person name="Brysch-Herzberg M."/>
            <person name="Du L.L."/>
        </authorList>
    </citation>
    <scope>NUCLEOTIDE SEQUENCE [LARGE SCALE GENOMIC DNA]</scope>
    <source>
        <strain evidence="2 3">CBS 15793</strain>
    </source>
</reference>
<feature type="compositionally biased region" description="Polar residues" evidence="1">
    <location>
        <begin position="449"/>
        <end position="471"/>
    </location>
</feature>
<keyword evidence="3" id="KW-1185">Reference proteome</keyword>
<evidence type="ECO:0000313" key="3">
    <source>
        <dbReference type="Proteomes" id="UP001212411"/>
    </source>
</evidence>
<dbReference type="RefSeq" id="XP_056035464.1">
    <property type="nucleotide sequence ID" value="XM_056179207.1"/>
</dbReference>
<organism evidence="2 3">
    <name type="scientific">Schizosaccharomyces osmophilus</name>
    <dbReference type="NCBI Taxonomy" id="2545709"/>
    <lineage>
        <taxon>Eukaryota</taxon>
        <taxon>Fungi</taxon>
        <taxon>Dikarya</taxon>
        <taxon>Ascomycota</taxon>
        <taxon>Taphrinomycotina</taxon>
        <taxon>Schizosaccharomycetes</taxon>
        <taxon>Schizosaccharomycetales</taxon>
        <taxon>Schizosaccharomycetaceae</taxon>
        <taxon>Schizosaccharomyces</taxon>
    </lineage>
</organism>
<dbReference type="AlphaFoldDB" id="A0AAF0AT00"/>
<dbReference type="InterPro" id="IPR018608">
    <property type="entry name" value="Gti1/Pac2"/>
</dbReference>
<gene>
    <name evidence="2" type="primary">gti1</name>
    <name evidence="2" type="ORF">SOMG_00413</name>
</gene>
<feature type="compositionally biased region" description="Low complexity" evidence="1">
    <location>
        <begin position="227"/>
        <end position="243"/>
    </location>
</feature>
<keyword evidence="2" id="KW-0812">Transmembrane</keyword>
<proteinExistence type="predicted"/>